<feature type="compositionally biased region" description="Basic and acidic residues" evidence="1">
    <location>
        <begin position="13"/>
        <end position="29"/>
    </location>
</feature>
<sequence>MNKKTKSASRISDTIDKIANKDNSSDKKMPTKKNNYGPKIYGKSGKGAA</sequence>
<evidence type="ECO:0000256" key="1">
    <source>
        <dbReference type="SAM" id="MobiDB-lite"/>
    </source>
</evidence>
<gene>
    <name evidence="2" type="ORF">SAMN05421813_10313</name>
</gene>
<evidence type="ECO:0000313" key="2">
    <source>
        <dbReference type="EMBL" id="SDL85194.1"/>
    </source>
</evidence>
<accession>A0A1G9NFL9</accession>
<keyword evidence="3" id="KW-1185">Reference proteome</keyword>
<organism evidence="2 3">
    <name type="scientific">Daejeonella rubra</name>
    <dbReference type="NCBI Taxonomy" id="990371"/>
    <lineage>
        <taxon>Bacteria</taxon>
        <taxon>Pseudomonadati</taxon>
        <taxon>Bacteroidota</taxon>
        <taxon>Sphingobacteriia</taxon>
        <taxon>Sphingobacteriales</taxon>
        <taxon>Sphingobacteriaceae</taxon>
        <taxon>Daejeonella</taxon>
    </lineage>
</organism>
<proteinExistence type="predicted"/>
<dbReference type="EMBL" id="FNHH01000003">
    <property type="protein sequence ID" value="SDL85194.1"/>
    <property type="molecule type" value="Genomic_DNA"/>
</dbReference>
<dbReference type="RefSeq" id="WP_176767594.1">
    <property type="nucleotide sequence ID" value="NZ_FNHH01000003.1"/>
</dbReference>
<reference evidence="3" key="1">
    <citation type="submission" date="2016-10" db="EMBL/GenBank/DDBJ databases">
        <authorList>
            <person name="Varghese N."/>
            <person name="Submissions S."/>
        </authorList>
    </citation>
    <scope>NUCLEOTIDE SEQUENCE [LARGE SCALE GENOMIC DNA]</scope>
    <source>
        <strain evidence="3">DSM 24536</strain>
    </source>
</reference>
<feature type="region of interest" description="Disordered" evidence="1">
    <location>
        <begin position="1"/>
        <end position="49"/>
    </location>
</feature>
<protein>
    <submittedName>
        <fullName evidence="2">Uncharacterized protein</fullName>
    </submittedName>
</protein>
<dbReference type="AlphaFoldDB" id="A0A1G9NFL9"/>
<evidence type="ECO:0000313" key="3">
    <source>
        <dbReference type="Proteomes" id="UP000199226"/>
    </source>
</evidence>
<name>A0A1G9NFL9_9SPHI</name>
<dbReference type="STRING" id="990371.SAMN05421813_10313"/>
<dbReference type="Proteomes" id="UP000199226">
    <property type="component" value="Unassembled WGS sequence"/>
</dbReference>